<dbReference type="Gene3D" id="3.20.20.450">
    <property type="entry name" value="EAL domain"/>
    <property type="match status" value="1"/>
</dbReference>
<dbReference type="EMBL" id="JAABLP010000001">
    <property type="protein sequence ID" value="NBN62717.1"/>
    <property type="molecule type" value="Genomic_DNA"/>
</dbReference>
<dbReference type="Pfam" id="PF00563">
    <property type="entry name" value="EAL"/>
    <property type="match status" value="1"/>
</dbReference>
<keyword evidence="4" id="KW-1185">Reference proteome</keyword>
<dbReference type="SMART" id="SM01080">
    <property type="entry name" value="CHASE2"/>
    <property type="match status" value="1"/>
</dbReference>
<dbReference type="InterPro" id="IPR035965">
    <property type="entry name" value="PAS-like_dom_sf"/>
</dbReference>
<dbReference type="InterPro" id="IPR001633">
    <property type="entry name" value="EAL_dom"/>
</dbReference>
<dbReference type="SMART" id="SM00267">
    <property type="entry name" value="GGDEF"/>
    <property type="match status" value="1"/>
</dbReference>
<dbReference type="InterPro" id="IPR000160">
    <property type="entry name" value="GGDEF_dom"/>
</dbReference>
<dbReference type="Gene3D" id="3.30.70.270">
    <property type="match status" value="1"/>
</dbReference>
<reference evidence="3 4" key="1">
    <citation type="submission" date="2020-01" db="EMBL/GenBank/DDBJ databases">
        <authorList>
            <person name="Peng S.Y."/>
            <person name="Li J."/>
            <person name="Wang M."/>
            <person name="Wang L."/>
            <person name="Wang C.Q."/>
            <person name="Wang J.R."/>
        </authorList>
    </citation>
    <scope>NUCLEOTIDE SEQUENCE [LARGE SCALE GENOMIC DNA]</scope>
    <source>
        <strain evidence="3 4">XCT-34</strain>
    </source>
</reference>
<name>A0ABW9ZI64_9HYPH</name>
<dbReference type="InterPro" id="IPR043128">
    <property type="entry name" value="Rev_trsase/Diguanyl_cyclase"/>
</dbReference>
<dbReference type="InterPro" id="IPR035919">
    <property type="entry name" value="EAL_sf"/>
</dbReference>
<keyword evidence="1" id="KW-0472">Membrane</keyword>
<dbReference type="Pfam" id="PF05226">
    <property type="entry name" value="CHASE2"/>
    <property type="match status" value="1"/>
</dbReference>
<organism evidence="3 4">
    <name type="scientific">Pannonibacter tanglangensis</name>
    <dbReference type="NCBI Taxonomy" id="2750084"/>
    <lineage>
        <taxon>Bacteria</taxon>
        <taxon>Pseudomonadati</taxon>
        <taxon>Pseudomonadota</taxon>
        <taxon>Alphaproteobacteria</taxon>
        <taxon>Hyphomicrobiales</taxon>
        <taxon>Stappiaceae</taxon>
        <taxon>Pannonibacter</taxon>
    </lineage>
</organism>
<feature type="domain" description="EAL" evidence="2">
    <location>
        <begin position="684"/>
        <end position="934"/>
    </location>
</feature>
<keyword evidence="1" id="KW-1133">Transmembrane helix</keyword>
<dbReference type="SMART" id="SM00052">
    <property type="entry name" value="EAL"/>
    <property type="match status" value="1"/>
</dbReference>
<accession>A0ABW9ZI64</accession>
<dbReference type="InterPro" id="IPR007890">
    <property type="entry name" value="CHASE2"/>
</dbReference>
<dbReference type="CDD" id="cd01948">
    <property type="entry name" value="EAL"/>
    <property type="match status" value="1"/>
</dbReference>
<dbReference type="InterPro" id="IPR052155">
    <property type="entry name" value="Biofilm_reg_signaling"/>
</dbReference>
<dbReference type="Pfam" id="PF00990">
    <property type="entry name" value="GGDEF"/>
    <property type="match status" value="1"/>
</dbReference>
<dbReference type="Gene3D" id="3.30.450.20">
    <property type="entry name" value="PAS domain"/>
    <property type="match status" value="1"/>
</dbReference>
<dbReference type="PROSITE" id="PS50883">
    <property type="entry name" value="EAL"/>
    <property type="match status" value="1"/>
</dbReference>
<evidence type="ECO:0000256" key="1">
    <source>
        <dbReference type="SAM" id="Phobius"/>
    </source>
</evidence>
<feature type="transmembrane region" description="Helical" evidence="1">
    <location>
        <begin position="316"/>
        <end position="337"/>
    </location>
</feature>
<dbReference type="Proteomes" id="UP000541347">
    <property type="component" value="Unassembled WGS sequence"/>
</dbReference>
<evidence type="ECO:0000313" key="4">
    <source>
        <dbReference type="Proteomes" id="UP000541347"/>
    </source>
</evidence>
<protein>
    <submittedName>
        <fullName evidence="3">EAL domain-containing protein</fullName>
    </submittedName>
</protein>
<sequence length="934" mass="99280">MAVGLKAIRRTALKAVQAASVSCAIAAAVTAAIVIGLHTPGWLQPLERALQEVRFALLDRDASGSVVYADIDAASLQQVGVWPWPRSVHGALVDRLREAGAGEIFFDIDFSSRSTEAEDARFAEALARAEGMVHLAVFRQPADPARPDAGDLVNKPQPRFLAHAWPVTVSLPVDGDGRIRAALFADEVEGEAILSLSAMAAGADGPVRQAFGIDYSIAPASIPRVSVADLLAGRVDVSLLAGRKVVIGASAQELRDFFNVPLHGVLPGALLQILATETLLSGRPMTGGYGYVLLAVVLAAGMAATLSGLTGWRGRLVLFAVLSVGLELGALGVQALVPVSLDTVPAQVALILLSLAALLREIGVRQLLVRLLRRQRARDLLVLDKVFADSFDGVIVIDARGVIRAASRSAEAIWHAPIRSGTMARAVLPPAVVAMLETALARSADSDATACLHEIVITPEDPSGGAGRDARLIEYAITASVLAGEDGDDPDAVACLTCRDITDKRKAEEAFAYLAAHDPITDLLDRRAFEEALQKRLERGEPRGGDYHLLVAGLERIDIIAASLGLSWADKVRAAVARELRQLGCEFVASVGDRQLALAGFPPGVAPADFCAEVLGRISQELVLDGHRLHISACFGLATLAPADKPDAAALLRQAGTALSWARKAGPGTTRQFDQAMLRALTRRRLLEIDLEEGVRQGQFHVVYQPQVHLQSGQIIGVEALLRWQHPELGPVSPAEFIPIAEESGLIEPLGAFALSEACRTVRGWNLPLRLAVNVSPIQVERGSVIEAVEAALRGSGLPPAQLDLELVESLFLGQADQVAASISHLRGLGCGLALDDFGSGYSSLGYIPRFPFSKIKIDRSFVEHVHEDRGSAAIVRSVVELARGFDITVIAEGIETRAQEEAVRRLGCDIGQGYLYGRPMSGKELLALQHAAA</sequence>
<gene>
    <name evidence="3" type="ORF">GWI71_03400</name>
</gene>
<evidence type="ECO:0000259" key="2">
    <source>
        <dbReference type="PROSITE" id="PS50883"/>
    </source>
</evidence>
<dbReference type="PANTHER" id="PTHR44757">
    <property type="entry name" value="DIGUANYLATE CYCLASE DGCP"/>
    <property type="match status" value="1"/>
</dbReference>
<dbReference type="SUPFAM" id="SSF55785">
    <property type="entry name" value="PYP-like sensor domain (PAS domain)"/>
    <property type="match status" value="1"/>
</dbReference>
<proteinExistence type="predicted"/>
<dbReference type="SUPFAM" id="SSF55073">
    <property type="entry name" value="Nucleotide cyclase"/>
    <property type="match status" value="1"/>
</dbReference>
<keyword evidence="1" id="KW-0812">Transmembrane</keyword>
<feature type="transmembrane region" description="Helical" evidence="1">
    <location>
        <begin position="288"/>
        <end position="309"/>
    </location>
</feature>
<comment type="caution">
    <text evidence="3">The sequence shown here is derived from an EMBL/GenBank/DDBJ whole genome shotgun (WGS) entry which is preliminary data.</text>
</comment>
<dbReference type="InterPro" id="IPR029787">
    <property type="entry name" value="Nucleotide_cyclase"/>
</dbReference>
<dbReference type="PANTHER" id="PTHR44757:SF2">
    <property type="entry name" value="BIOFILM ARCHITECTURE MAINTENANCE PROTEIN MBAA"/>
    <property type="match status" value="1"/>
</dbReference>
<evidence type="ECO:0000313" key="3">
    <source>
        <dbReference type="EMBL" id="NBN62717.1"/>
    </source>
</evidence>
<dbReference type="SUPFAM" id="SSF141868">
    <property type="entry name" value="EAL domain-like"/>
    <property type="match status" value="1"/>
</dbReference>
<dbReference type="RefSeq" id="WP_161673903.1">
    <property type="nucleotide sequence ID" value="NZ_JAABLP010000001.1"/>
</dbReference>